<reference evidence="1" key="2">
    <citation type="submission" date="2018-05" db="EMBL/GenBank/DDBJ databases">
        <title>OpunRS2 (Oryza punctata Reference Sequence Version 2).</title>
        <authorList>
            <person name="Zhang J."/>
            <person name="Kudrna D."/>
            <person name="Lee S."/>
            <person name="Talag J."/>
            <person name="Welchert J."/>
            <person name="Wing R.A."/>
        </authorList>
    </citation>
    <scope>NUCLEOTIDE SEQUENCE [LARGE SCALE GENOMIC DNA]</scope>
</reference>
<dbReference type="EnsemblPlants" id="OPUNC08G06810.1">
    <property type="protein sequence ID" value="OPUNC08G06810.1"/>
    <property type="gene ID" value="OPUNC08G06810"/>
</dbReference>
<protein>
    <submittedName>
        <fullName evidence="1">Uncharacterized protein</fullName>
    </submittedName>
</protein>
<evidence type="ECO:0000313" key="1">
    <source>
        <dbReference type="EnsemblPlants" id="OPUNC08G06810.1"/>
    </source>
</evidence>
<dbReference type="AlphaFoldDB" id="A0A0E0LSP3"/>
<proteinExistence type="predicted"/>
<dbReference type="HOGENOM" id="CLU_2709092_0_0_1"/>
<name>A0A0E0LSP3_ORYPU</name>
<reference evidence="1" key="1">
    <citation type="submission" date="2015-04" db="UniProtKB">
        <authorList>
            <consortium name="EnsemblPlants"/>
        </authorList>
    </citation>
    <scope>IDENTIFICATION</scope>
</reference>
<keyword evidence="2" id="KW-1185">Reference proteome</keyword>
<organism evidence="1">
    <name type="scientific">Oryza punctata</name>
    <name type="common">Red rice</name>
    <dbReference type="NCBI Taxonomy" id="4537"/>
    <lineage>
        <taxon>Eukaryota</taxon>
        <taxon>Viridiplantae</taxon>
        <taxon>Streptophyta</taxon>
        <taxon>Embryophyta</taxon>
        <taxon>Tracheophyta</taxon>
        <taxon>Spermatophyta</taxon>
        <taxon>Magnoliopsida</taxon>
        <taxon>Liliopsida</taxon>
        <taxon>Poales</taxon>
        <taxon>Poaceae</taxon>
        <taxon>BOP clade</taxon>
        <taxon>Oryzoideae</taxon>
        <taxon>Oryzeae</taxon>
        <taxon>Oryzinae</taxon>
        <taxon>Oryza</taxon>
    </lineage>
</organism>
<evidence type="ECO:0000313" key="2">
    <source>
        <dbReference type="Proteomes" id="UP000026962"/>
    </source>
</evidence>
<sequence>MSYGLFFPIPCLDEFGSVSRVVCTYMILSLLAGRGSPAVPRAERKGVHALPLPTEGIFLLIPVGVGVSGEAMK</sequence>
<accession>A0A0E0LSP3</accession>
<dbReference type="Proteomes" id="UP000026962">
    <property type="component" value="Chromosome 8"/>
</dbReference>
<dbReference type="Gramene" id="OPUNC08G06810.1">
    <property type="protein sequence ID" value="OPUNC08G06810.1"/>
    <property type="gene ID" value="OPUNC08G06810"/>
</dbReference>